<dbReference type="AlphaFoldDB" id="A0A9Q3GZM5"/>
<dbReference type="GO" id="GO:0008270">
    <property type="term" value="F:zinc ion binding"/>
    <property type="evidence" value="ECO:0007669"/>
    <property type="project" value="UniProtKB-KW"/>
</dbReference>
<dbReference type="GO" id="GO:0003676">
    <property type="term" value="F:nucleic acid binding"/>
    <property type="evidence" value="ECO:0007669"/>
    <property type="project" value="InterPro"/>
</dbReference>
<proteinExistence type="predicted"/>
<evidence type="ECO:0000313" key="4">
    <source>
        <dbReference type="EMBL" id="MBW0484270.1"/>
    </source>
</evidence>
<evidence type="ECO:0000256" key="2">
    <source>
        <dbReference type="PROSITE-ProRule" id="PRU00047"/>
    </source>
</evidence>
<feature type="domain" description="CCHC-type" evidence="3">
    <location>
        <begin position="22"/>
        <end position="38"/>
    </location>
</feature>
<evidence type="ECO:0000256" key="1">
    <source>
        <dbReference type="ARBA" id="ARBA00022664"/>
    </source>
</evidence>
<dbReference type="GO" id="GO:0006397">
    <property type="term" value="P:mRNA processing"/>
    <property type="evidence" value="ECO:0007669"/>
    <property type="project" value="UniProtKB-KW"/>
</dbReference>
<dbReference type="Proteomes" id="UP000765509">
    <property type="component" value="Unassembled WGS sequence"/>
</dbReference>
<protein>
    <recommendedName>
        <fullName evidence="3">CCHC-type domain-containing protein</fullName>
    </recommendedName>
</protein>
<evidence type="ECO:0000313" key="5">
    <source>
        <dbReference type="Proteomes" id="UP000765509"/>
    </source>
</evidence>
<dbReference type="InterPro" id="IPR036875">
    <property type="entry name" value="Znf_CCHC_sf"/>
</dbReference>
<keyword evidence="1" id="KW-0507">mRNA processing</keyword>
<evidence type="ECO:0000259" key="3">
    <source>
        <dbReference type="PROSITE" id="PS50158"/>
    </source>
</evidence>
<dbReference type="SUPFAM" id="SSF57756">
    <property type="entry name" value="Retrovirus zinc finger-like domains"/>
    <property type="match status" value="1"/>
</dbReference>
<dbReference type="EMBL" id="AVOT02007608">
    <property type="protein sequence ID" value="MBW0484270.1"/>
    <property type="molecule type" value="Genomic_DNA"/>
</dbReference>
<dbReference type="InterPro" id="IPR001878">
    <property type="entry name" value="Znf_CCHC"/>
</dbReference>
<keyword evidence="2" id="KW-0862">Zinc</keyword>
<sequence length="121" mass="13927">MESKIAPKTSREDRRPERPVLKCHKCGRTSHLAKHCTKKTKRNEVQVIEEVQCAEEKEDCDQYSKISEEIPAEVSPIENITALFEVTGFHNNFPQYSEDCCNLINIQCSRICKTKPARGKF</sequence>
<organism evidence="4 5">
    <name type="scientific">Austropuccinia psidii MF-1</name>
    <dbReference type="NCBI Taxonomy" id="1389203"/>
    <lineage>
        <taxon>Eukaryota</taxon>
        <taxon>Fungi</taxon>
        <taxon>Dikarya</taxon>
        <taxon>Basidiomycota</taxon>
        <taxon>Pucciniomycotina</taxon>
        <taxon>Pucciniomycetes</taxon>
        <taxon>Pucciniales</taxon>
        <taxon>Sphaerophragmiaceae</taxon>
        <taxon>Austropuccinia</taxon>
    </lineage>
</organism>
<keyword evidence="2" id="KW-0479">Metal-binding</keyword>
<dbReference type="Gene3D" id="4.10.60.10">
    <property type="entry name" value="Zinc finger, CCHC-type"/>
    <property type="match status" value="1"/>
</dbReference>
<accession>A0A9Q3GZM5</accession>
<keyword evidence="2" id="KW-0863">Zinc-finger</keyword>
<gene>
    <name evidence="4" type="ORF">O181_023985</name>
</gene>
<keyword evidence="5" id="KW-1185">Reference proteome</keyword>
<comment type="caution">
    <text evidence="4">The sequence shown here is derived from an EMBL/GenBank/DDBJ whole genome shotgun (WGS) entry which is preliminary data.</text>
</comment>
<name>A0A9Q3GZM5_9BASI</name>
<dbReference type="PROSITE" id="PS50158">
    <property type="entry name" value="ZF_CCHC"/>
    <property type="match status" value="1"/>
</dbReference>
<reference evidence="4" key="1">
    <citation type="submission" date="2021-03" db="EMBL/GenBank/DDBJ databases">
        <title>Draft genome sequence of rust myrtle Austropuccinia psidii MF-1, a brazilian biotype.</title>
        <authorList>
            <person name="Quecine M.C."/>
            <person name="Pachon D.M.R."/>
            <person name="Bonatelli M.L."/>
            <person name="Correr F.H."/>
            <person name="Franceschini L.M."/>
            <person name="Leite T.F."/>
            <person name="Margarido G.R.A."/>
            <person name="Almeida C.A."/>
            <person name="Ferrarezi J.A."/>
            <person name="Labate C.A."/>
        </authorList>
    </citation>
    <scope>NUCLEOTIDE SEQUENCE</scope>
    <source>
        <strain evidence="4">MF-1</strain>
    </source>
</reference>
<dbReference type="OrthoDB" id="2517660at2759"/>